<gene>
    <name evidence="2" type="ORF">Pcinc_001296</name>
</gene>
<evidence type="ECO:0000256" key="1">
    <source>
        <dbReference type="SAM" id="MobiDB-lite"/>
    </source>
</evidence>
<protein>
    <submittedName>
        <fullName evidence="2">Uncharacterized protein</fullName>
    </submittedName>
</protein>
<sequence length="257" mass="28367">MLVLGIRDFGGSAVVYKCTECRTSIPGLSPQSGGANPGTVQLLQTVKKLCETVQALSAKVDILSEFHNSTSPSRAPPTLHSAQPLTANKSVEHTRILISEELNEMQEREKRVDFLVVRGVVASDNTQFEATFAPISQHLLGTTAVISDVYCISTLKRLFRFKICDTETRKTLLNKAKTLKDSQFSGVYTNKDLTYAQRKELSRHRQAQATERVRDPPPRTKPETNTPPIIEVPTVETLTQNEASVPERGGPSALHLE</sequence>
<organism evidence="2 3">
    <name type="scientific">Petrolisthes cinctipes</name>
    <name type="common">Flat porcelain crab</name>
    <dbReference type="NCBI Taxonomy" id="88211"/>
    <lineage>
        <taxon>Eukaryota</taxon>
        <taxon>Metazoa</taxon>
        <taxon>Ecdysozoa</taxon>
        <taxon>Arthropoda</taxon>
        <taxon>Crustacea</taxon>
        <taxon>Multicrustacea</taxon>
        <taxon>Malacostraca</taxon>
        <taxon>Eumalacostraca</taxon>
        <taxon>Eucarida</taxon>
        <taxon>Decapoda</taxon>
        <taxon>Pleocyemata</taxon>
        <taxon>Anomura</taxon>
        <taxon>Galatheoidea</taxon>
        <taxon>Porcellanidae</taxon>
        <taxon>Petrolisthes</taxon>
    </lineage>
</organism>
<keyword evidence="3" id="KW-1185">Reference proteome</keyword>
<reference evidence="2" key="1">
    <citation type="submission" date="2023-10" db="EMBL/GenBank/DDBJ databases">
        <title>Genome assemblies of two species of porcelain crab, Petrolisthes cinctipes and Petrolisthes manimaculis (Anomura: Porcellanidae).</title>
        <authorList>
            <person name="Angst P."/>
        </authorList>
    </citation>
    <scope>NUCLEOTIDE SEQUENCE</scope>
    <source>
        <strain evidence="2">PB745_01</strain>
        <tissue evidence="2">Gill</tissue>
    </source>
</reference>
<proteinExistence type="predicted"/>
<feature type="region of interest" description="Disordered" evidence="1">
    <location>
        <begin position="199"/>
        <end position="257"/>
    </location>
</feature>
<evidence type="ECO:0000313" key="3">
    <source>
        <dbReference type="Proteomes" id="UP001286313"/>
    </source>
</evidence>
<accession>A0AAE1GKG0</accession>
<feature type="compositionally biased region" description="Basic and acidic residues" evidence="1">
    <location>
        <begin position="211"/>
        <end position="222"/>
    </location>
</feature>
<evidence type="ECO:0000313" key="2">
    <source>
        <dbReference type="EMBL" id="KAK3895003.1"/>
    </source>
</evidence>
<dbReference type="EMBL" id="JAWQEG010000074">
    <property type="protein sequence ID" value="KAK3895003.1"/>
    <property type="molecule type" value="Genomic_DNA"/>
</dbReference>
<name>A0AAE1GKG0_PETCI</name>
<comment type="caution">
    <text evidence="2">The sequence shown here is derived from an EMBL/GenBank/DDBJ whole genome shotgun (WGS) entry which is preliminary data.</text>
</comment>
<dbReference type="AlphaFoldDB" id="A0AAE1GKG0"/>
<dbReference type="Proteomes" id="UP001286313">
    <property type="component" value="Unassembled WGS sequence"/>
</dbReference>